<feature type="compositionally biased region" description="Low complexity" evidence="1">
    <location>
        <begin position="166"/>
        <end position="176"/>
    </location>
</feature>
<feature type="compositionally biased region" description="Low complexity" evidence="1">
    <location>
        <begin position="43"/>
        <end position="57"/>
    </location>
</feature>
<feature type="region of interest" description="Disordered" evidence="1">
    <location>
        <begin position="146"/>
        <end position="187"/>
    </location>
</feature>
<feature type="region of interest" description="Disordered" evidence="1">
    <location>
        <begin position="1"/>
        <end position="78"/>
    </location>
</feature>
<dbReference type="OrthoDB" id="3256495at2759"/>
<sequence length="779" mass="83387">MSEFDSLSDSDWQEVASGRFSDDNDSLSELDSDREEINSMPQSRRSSISNADSLSSDVDCWQGLVSDSGDDGMYPAPFASPLGAEPVAVGFNPNLNEVADPTEEDQRVKDALDQSFVGTLSASRSSNVASGHTSSVHNSIRDLRLSFPDPLTSSRDELNRSYDSISSPTETTVSSSTDDDVNNSEAVPPTIAAPLAEDLGTPSTTPGVQPQEVQQLESAQKPELQIVLYGSSSGIKWEFIQGLIQKAAGTPAQIHQEDEKTQSVHFIRDSEEYVPFFNNITIDDRTVESDTLAEVDDPADGPGYLSLAIVYLPTAKLPVLPLHNAYLPVLIPSVTDVGDTLLQSAEDDWELLGVPQSRTLKFGASDSPVFDAQELSSINANHAYDVLRGIDRNINRITGTKPLTEQVKSINAVTLFALMTIVMGFACNTLLRPIAPSPTPTTSTPSSSNGHLWGIFAPQPNRSILAASSVNGAKGSSSDLINPTLKDMAISVLNPGSTSLSMTSSSSSAVSLLVASSSKATQDSTINCQQCGSGSKSGAADKPRAATDVVLRSTTALPHITPSGSITASTADKKSETTILLGGAERIPKSTAGSTSSGFNFNSVSEMFDATTKALTEAGNDLAELVEAADDLMLSIREQTKWKGKARVIGEQLQNLNGVMVSGHQRAKINAKALGKKAGAIMREATEELRTGTGRAQKKAREQMQSIVEGGAEAWKTYEKAQMEWEGELSGKRKSERPRDKPGKENKRYHGKACWKGSGSRRLLRKRHLMKGGRICDDL</sequence>
<organism evidence="2 3">
    <name type="scientific">Hebeloma cylindrosporum</name>
    <dbReference type="NCBI Taxonomy" id="76867"/>
    <lineage>
        <taxon>Eukaryota</taxon>
        <taxon>Fungi</taxon>
        <taxon>Dikarya</taxon>
        <taxon>Basidiomycota</taxon>
        <taxon>Agaricomycotina</taxon>
        <taxon>Agaricomycetes</taxon>
        <taxon>Agaricomycetidae</taxon>
        <taxon>Agaricales</taxon>
        <taxon>Agaricineae</taxon>
        <taxon>Hymenogastraceae</taxon>
        <taxon>Hebeloma</taxon>
    </lineage>
</organism>
<reference evidence="3" key="2">
    <citation type="submission" date="2015-01" db="EMBL/GenBank/DDBJ databases">
        <title>Evolutionary Origins and Diversification of the Mycorrhizal Mutualists.</title>
        <authorList>
            <consortium name="DOE Joint Genome Institute"/>
            <consortium name="Mycorrhizal Genomics Consortium"/>
            <person name="Kohler A."/>
            <person name="Kuo A."/>
            <person name="Nagy L.G."/>
            <person name="Floudas D."/>
            <person name="Copeland A."/>
            <person name="Barry K.W."/>
            <person name="Cichocki N."/>
            <person name="Veneault-Fourrey C."/>
            <person name="LaButti K."/>
            <person name="Lindquist E.A."/>
            <person name="Lipzen A."/>
            <person name="Lundell T."/>
            <person name="Morin E."/>
            <person name="Murat C."/>
            <person name="Riley R."/>
            <person name="Ohm R."/>
            <person name="Sun H."/>
            <person name="Tunlid A."/>
            <person name="Henrissat B."/>
            <person name="Grigoriev I.V."/>
            <person name="Hibbett D.S."/>
            <person name="Martin F."/>
        </authorList>
    </citation>
    <scope>NUCLEOTIDE SEQUENCE [LARGE SCALE GENOMIC DNA]</scope>
    <source>
        <strain evidence="3">h7</strain>
    </source>
</reference>
<evidence type="ECO:0000313" key="3">
    <source>
        <dbReference type="Proteomes" id="UP000053424"/>
    </source>
</evidence>
<evidence type="ECO:0000313" key="2">
    <source>
        <dbReference type="EMBL" id="KIM39869.1"/>
    </source>
</evidence>
<evidence type="ECO:0000256" key="1">
    <source>
        <dbReference type="SAM" id="MobiDB-lite"/>
    </source>
</evidence>
<accession>A0A0C3C6L6</accession>
<reference evidence="2 3" key="1">
    <citation type="submission" date="2014-04" db="EMBL/GenBank/DDBJ databases">
        <authorList>
            <consortium name="DOE Joint Genome Institute"/>
            <person name="Kuo A."/>
            <person name="Gay G."/>
            <person name="Dore J."/>
            <person name="Kohler A."/>
            <person name="Nagy L.G."/>
            <person name="Floudas D."/>
            <person name="Copeland A."/>
            <person name="Barry K.W."/>
            <person name="Cichocki N."/>
            <person name="Veneault-Fourrey C."/>
            <person name="LaButti K."/>
            <person name="Lindquist E.A."/>
            <person name="Lipzen A."/>
            <person name="Lundell T."/>
            <person name="Morin E."/>
            <person name="Murat C."/>
            <person name="Sun H."/>
            <person name="Tunlid A."/>
            <person name="Henrissat B."/>
            <person name="Grigoriev I.V."/>
            <person name="Hibbett D.S."/>
            <person name="Martin F."/>
            <person name="Nordberg H.P."/>
            <person name="Cantor M.N."/>
            <person name="Hua S.X."/>
        </authorList>
    </citation>
    <scope>NUCLEOTIDE SEQUENCE [LARGE SCALE GENOMIC DNA]</scope>
    <source>
        <strain evidence="3">h7</strain>
    </source>
</reference>
<feature type="region of interest" description="Disordered" evidence="1">
    <location>
        <begin position="726"/>
        <end position="757"/>
    </location>
</feature>
<gene>
    <name evidence="2" type="ORF">M413DRAFT_11947</name>
</gene>
<protein>
    <submittedName>
        <fullName evidence="2">Uncharacterized protein</fullName>
    </submittedName>
</protein>
<keyword evidence="3" id="KW-1185">Reference proteome</keyword>
<dbReference type="AlphaFoldDB" id="A0A0C3C6L6"/>
<feature type="compositionally biased region" description="Basic and acidic residues" evidence="1">
    <location>
        <begin position="726"/>
        <end position="748"/>
    </location>
</feature>
<dbReference type="Proteomes" id="UP000053424">
    <property type="component" value="Unassembled WGS sequence"/>
</dbReference>
<feature type="compositionally biased region" description="Acidic residues" evidence="1">
    <location>
        <begin position="23"/>
        <end position="34"/>
    </location>
</feature>
<dbReference type="EMBL" id="KN831784">
    <property type="protein sequence ID" value="KIM39869.1"/>
    <property type="molecule type" value="Genomic_DNA"/>
</dbReference>
<feature type="compositionally biased region" description="Acidic residues" evidence="1">
    <location>
        <begin position="1"/>
        <end position="12"/>
    </location>
</feature>
<dbReference type="HOGENOM" id="CLU_386169_0_0_1"/>
<dbReference type="STRING" id="686832.A0A0C3C6L6"/>
<proteinExistence type="predicted"/>
<name>A0A0C3C6L6_HEBCY</name>